<sequence>MAKRVPSRSTVLELRAALSQLQLDDHGKKETLIRRLSTAYKKDAAAKVAKEAMIILPSRRPQPVKSFLCFDVEATCIADKTLDWPNEVIEFPVILVQWEGSGAESSKRSPSDKPILVDPSKSSPIPTSNNGVITLTSPPPLNDPLPSKSTPDSQADLSSSPVSTSSAEEDLPRLKIVDQFHSYVRPTWRPDLSTFCTTLTGITQTTIDESPTFPQVIENFEKWLGKHGLLQDGKLTPGTSWVTDGPWDLRDFQLHITPLQPPIFAKPYPAYFSGPYIDIKEAMKNYLTETWYRTNCPEEPLPAKGSPQRFSTRPGPHRWSRRSPKYYRNLAGQLEALNMGKFQGRQHSGIDDATNVARILIELARRDVLLEMNDNLPPATNPKRYNWMGEKPGQVYWDRKNG</sequence>
<dbReference type="InterPro" id="IPR047201">
    <property type="entry name" value="ERI-1_3'hExo-like"/>
</dbReference>
<evidence type="ECO:0000256" key="4">
    <source>
        <dbReference type="ARBA" id="ARBA00022801"/>
    </source>
</evidence>
<evidence type="ECO:0000256" key="2">
    <source>
        <dbReference type="ARBA" id="ARBA00022490"/>
    </source>
</evidence>
<keyword evidence="4" id="KW-0378">Hydrolase</keyword>
<dbReference type="InterPro" id="IPR036397">
    <property type="entry name" value="RNaseH_sf"/>
</dbReference>
<accession>A0A8K0JMS4</accession>
<keyword evidence="5" id="KW-0269">Exonuclease</keyword>
<dbReference type="Pfam" id="PF00929">
    <property type="entry name" value="RNase_T"/>
    <property type="match status" value="1"/>
</dbReference>
<dbReference type="PANTHER" id="PTHR23044:SF61">
    <property type="entry name" value="3'-5' EXORIBONUCLEASE 1-RELATED"/>
    <property type="match status" value="1"/>
</dbReference>
<dbReference type="InterPro" id="IPR012337">
    <property type="entry name" value="RNaseH-like_sf"/>
</dbReference>
<feature type="domain" description="Exonuclease" evidence="8">
    <location>
        <begin position="66"/>
        <end position="369"/>
    </location>
</feature>
<feature type="domain" description="SAP" evidence="9">
    <location>
        <begin position="6"/>
        <end position="40"/>
    </location>
</feature>
<dbReference type="AlphaFoldDB" id="A0A8K0JMS4"/>
<keyword evidence="3" id="KW-0540">Nuclease</keyword>
<dbReference type="InterPro" id="IPR013520">
    <property type="entry name" value="Ribonucl_H"/>
</dbReference>
<evidence type="ECO:0000256" key="6">
    <source>
        <dbReference type="ARBA" id="ARBA00023158"/>
    </source>
</evidence>
<feature type="compositionally biased region" description="Polar residues" evidence="7">
    <location>
        <begin position="120"/>
        <end position="136"/>
    </location>
</feature>
<dbReference type="Gene3D" id="1.10.720.30">
    <property type="entry name" value="SAP domain"/>
    <property type="match status" value="1"/>
</dbReference>
<evidence type="ECO:0000259" key="9">
    <source>
        <dbReference type="SMART" id="SM00513"/>
    </source>
</evidence>
<evidence type="ECO:0000256" key="1">
    <source>
        <dbReference type="ARBA" id="ARBA00004496"/>
    </source>
</evidence>
<proteinExistence type="predicted"/>
<evidence type="ECO:0000259" key="8">
    <source>
        <dbReference type="SMART" id="SM00479"/>
    </source>
</evidence>
<dbReference type="InterPro" id="IPR003034">
    <property type="entry name" value="SAP_dom"/>
</dbReference>
<dbReference type="Gene3D" id="3.30.420.10">
    <property type="entry name" value="Ribonuclease H-like superfamily/Ribonuclease H"/>
    <property type="match status" value="1"/>
</dbReference>
<keyword evidence="2" id="KW-0963">Cytoplasm</keyword>
<feature type="region of interest" description="Disordered" evidence="7">
    <location>
        <begin position="298"/>
        <end position="322"/>
    </location>
</feature>
<reference evidence="10" key="1">
    <citation type="submission" date="2020-04" db="EMBL/GenBank/DDBJ databases">
        <title>Analysis of mating type loci in Filobasidium floriforme.</title>
        <authorList>
            <person name="Nowrousian M."/>
        </authorList>
    </citation>
    <scope>NUCLEOTIDE SEQUENCE</scope>
    <source>
        <strain evidence="10">CBS 6242</strain>
    </source>
</reference>
<protein>
    <recommendedName>
        <fullName evidence="12">SAP domain-containing protein</fullName>
    </recommendedName>
</protein>
<feature type="region of interest" description="Disordered" evidence="7">
    <location>
        <begin position="102"/>
        <end position="168"/>
    </location>
</feature>
<dbReference type="SUPFAM" id="SSF53098">
    <property type="entry name" value="Ribonuclease H-like"/>
    <property type="match status" value="1"/>
</dbReference>
<gene>
    <name evidence="10" type="ORF">FFLO_02384</name>
</gene>
<keyword evidence="11" id="KW-1185">Reference proteome</keyword>
<evidence type="ECO:0008006" key="12">
    <source>
        <dbReference type="Google" id="ProtNLM"/>
    </source>
</evidence>
<evidence type="ECO:0000313" key="11">
    <source>
        <dbReference type="Proteomes" id="UP000812966"/>
    </source>
</evidence>
<dbReference type="InterPro" id="IPR051274">
    <property type="entry name" value="3-5_Exoribonuclease"/>
</dbReference>
<keyword evidence="6" id="KW-0943">RNA-mediated gene silencing</keyword>
<dbReference type="SMART" id="SM00513">
    <property type="entry name" value="SAP"/>
    <property type="match status" value="1"/>
</dbReference>
<dbReference type="InterPro" id="IPR036361">
    <property type="entry name" value="SAP_dom_sf"/>
</dbReference>
<feature type="compositionally biased region" description="Polar residues" evidence="7">
    <location>
        <begin position="147"/>
        <end position="157"/>
    </location>
</feature>
<dbReference type="PANTHER" id="PTHR23044">
    <property type="entry name" value="3'-5' EXONUCLEASE ERI1-RELATED"/>
    <property type="match status" value="1"/>
</dbReference>
<comment type="subcellular location">
    <subcellularLocation>
        <location evidence="1">Cytoplasm</location>
    </subcellularLocation>
</comment>
<dbReference type="GO" id="GO:0003676">
    <property type="term" value="F:nucleic acid binding"/>
    <property type="evidence" value="ECO:0007669"/>
    <property type="project" value="InterPro"/>
</dbReference>
<organism evidence="10 11">
    <name type="scientific">Filobasidium floriforme</name>
    <dbReference type="NCBI Taxonomy" id="5210"/>
    <lineage>
        <taxon>Eukaryota</taxon>
        <taxon>Fungi</taxon>
        <taxon>Dikarya</taxon>
        <taxon>Basidiomycota</taxon>
        <taxon>Agaricomycotina</taxon>
        <taxon>Tremellomycetes</taxon>
        <taxon>Filobasidiales</taxon>
        <taxon>Filobasidiaceae</taxon>
        <taxon>Filobasidium</taxon>
    </lineage>
</organism>
<evidence type="ECO:0000256" key="7">
    <source>
        <dbReference type="SAM" id="MobiDB-lite"/>
    </source>
</evidence>
<evidence type="ECO:0000256" key="3">
    <source>
        <dbReference type="ARBA" id="ARBA00022722"/>
    </source>
</evidence>
<dbReference type="GO" id="GO:0000175">
    <property type="term" value="F:3'-5'-RNA exonuclease activity"/>
    <property type="evidence" value="ECO:0007669"/>
    <property type="project" value="InterPro"/>
</dbReference>
<dbReference type="GO" id="GO:0031047">
    <property type="term" value="P:regulatory ncRNA-mediated gene silencing"/>
    <property type="evidence" value="ECO:0007669"/>
    <property type="project" value="UniProtKB-KW"/>
</dbReference>
<dbReference type="Proteomes" id="UP000812966">
    <property type="component" value="Unassembled WGS sequence"/>
</dbReference>
<dbReference type="GO" id="GO:0005737">
    <property type="term" value="C:cytoplasm"/>
    <property type="evidence" value="ECO:0007669"/>
    <property type="project" value="UniProtKB-SubCell"/>
</dbReference>
<dbReference type="SMART" id="SM00479">
    <property type="entry name" value="EXOIII"/>
    <property type="match status" value="1"/>
</dbReference>
<evidence type="ECO:0000256" key="5">
    <source>
        <dbReference type="ARBA" id="ARBA00022839"/>
    </source>
</evidence>
<name>A0A8K0JMS4_9TREE</name>
<dbReference type="EMBL" id="JABELV010000037">
    <property type="protein sequence ID" value="KAG7562199.1"/>
    <property type="molecule type" value="Genomic_DNA"/>
</dbReference>
<dbReference type="CDD" id="cd06133">
    <property type="entry name" value="ERI-1_3'hExo_like"/>
    <property type="match status" value="1"/>
</dbReference>
<evidence type="ECO:0000313" key="10">
    <source>
        <dbReference type="EMBL" id="KAG7562199.1"/>
    </source>
</evidence>
<comment type="caution">
    <text evidence="10">The sequence shown here is derived from an EMBL/GenBank/DDBJ whole genome shotgun (WGS) entry which is preliminary data.</text>
</comment>